<sequence>MYWVAVLAGFLGGFLGPLIGVGGGVVIVPILNLSGVEFQTAVAASLFSIAVTSLTSIYNYRRSLSTSLLLRYMAFSVVAAVASAFISVKFSGSWIKLIYGVYLIIIGVVLLLNKRPGRPAPWLGYMLVFIGGFVSSLFGVGGGTIFVPALILVSGMEAKIAAAMSMGVILPTALASTLTYAWLGVLELGLAVFIALGSFVGSFIASRYVMPRLGSSSVKRLFVGYVFAVGVYYLWSNLALALS</sequence>
<organism evidence="6 7">
    <name type="scientific">Pyrobaculum ferrireducens</name>
    <dbReference type="NCBI Taxonomy" id="1104324"/>
    <lineage>
        <taxon>Archaea</taxon>
        <taxon>Thermoproteota</taxon>
        <taxon>Thermoprotei</taxon>
        <taxon>Thermoproteales</taxon>
        <taxon>Thermoproteaceae</taxon>
        <taxon>Pyrobaculum</taxon>
    </lineage>
</organism>
<dbReference type="KEGG" id="pyr:P186_1213"/>
<evidence type="ECO:0000313" key="6">
    <source>
        <dbReference type="EMBL" id="AET32644.1"/>
    </source>
</evidence>
<dbReference type="AlphaFoldDB" id="G7VCV5"/>
<dbReference type="PANTHER" id="PTHR43701:SF2">
    <property type="entry name" value="MEMBRANE TRANSPORTER PROTEIN YJNA-RELATED"/>
    <property type="match status" value="1"/>
</dbReference>
<dbReference type="InterPro" id="IPR051598">
    <property type="entry name" value="TSUP/Inactive_protease-like"/>
</dbReference>
<dbReference type="STRING" id="1104324.P186_1213"/>
<keyword evidence="4 5" id="KW-0472">Membrane</keyword>
<dbReference type="RefSeq" id="WP_014288472.1">
    <property type="nucleotide sequence ID" value="NC_016645.1"/>
</dbReference>
<feature type="transmembrane region" description="Helical" evidence="5">
    <location>
        <begin position="94"/>
        <end position="113"/>
    </location>
</feature>
<reference evidence="6 7" key="1">
    <citation type="journal article" date="2012" name="J. Bacteriol.">
        <title>Complete genome sequence of strain 1860, a crenarchaeon of the genus pyrobaculum able to grow with various electron acceptors.</title>
        <authorList>
            <person name="Mardanov A.V."/>
            <person name="Gumerov V.M."/>
            <person name="Slobodkina G.B."/>
            <person name="Beletsky A.V."/>
            <person name="Bonch-Osmolovskaya E.A."/>
            <person name="Ravin N.V."/>
            <person name="Skryabin K.G."/>
        </authorList>
    </citation>
    <scope>NUCLEOTIDE SEQUENCE [LARGE SCALE GENOMIC DNA]</scope>
    <source>
        <strain evidence="6 7">1860</strain>
    </source>
</reference>
<dbReference type="OrthoDB" id="29217at2157"/>
<feature type="transmembrane region" description="Helical" evidence="5">
    <location>
        <begin position="160"/>
        <end position="183"/>
    </location>
</feature>
<evidence type="ECO:0000256" key="5">
    <source>
        <dbReference type="RuleBase" id="RU363041"/>
    </source>
</evidence>
<feature type="transmembrane region" description="Helical" evidence="5">
    <location>
        <begin position="125"/>
        <end position="154"/>
    </location>
</feature>
<feature type="transmembrane region" description="Helical" evidence="5">
    <location>
        <begin position="222"/>
        <end position="242"/>
    </location>
</feature>
<feature type="transmembrane region" description="Helical" evidence="5">
    <location>
        <begin position="69"/>
        <end position="88"/>
    </location>
</feature>
<accession>G7VCV5</accession>
<name>G7VCV5_9CREN</name>
<gene>
    <name evidence="6" type="ORF">P186_1213</name>
</gene>
<evidence type="ECO:0000256" key="3">
    <source>
        <dbReference type="ARBA" id="ARBA00022989"/>
    </source>
</evidence>
<dbReference type="BioCyc" id="PSP1104324:GJSN-1184-MONOMER"/>
<dbReference type="EMBL" id="CP003098">
    <property type="protein sequence ID" value="AET32644.1"/>
    <property type="molecule type" value="Genomic_DNA"/>
</dbReference>
<evidence type="ECO:0000256" key="4">
    <source>
        <dbReference type="ARBA" id="ARBA00023136"/>
    </source>
</evidence>
<proteinExistence type="inferred from homology"/>
<dbReference type="eggNOG" id="arCOG02050">
    <property type="taxonomic scope" value="Archaea"/>
</dbReference>
<dbReference type="Pfam" id="PF01925">
    <property type="entry name" value="TauE"/>
    <property type="match status" value="1"/>
</dbReference>
<dbReference type="PANTHER" id="PTHR43701">
    <property type="entry name" value="MEMBRANE TRANSPORTER PROTEIN MJ0441-RELATED"/>
    <property type="match status" value="1"/>
</dbReference>
<keyword evidence="2 5" id="KW-0812">Transmembrane</keyword>
<keyword evidence="3 5" id="KW-1133">Transmembrane helix</keyword>
<evidence type="ECO:0000256" key="1">
    <source>
        <dbReference type="ARBA" id="ARBA00004141"/>
    </source>
</evidence>
<protein>
    <recommendedName>
        <fullName evidence="5">Probable membrane transporter protein</fullName>
    </recommendedName>
</protein>
<feature type="transmembrane region" description="Helical" evidence="5">
    <location>
        <begin position="190"/>
        <end position="210"/>
    </location>
</feature>
<comment type="similarity">
    <text evidence="5">Belongs to the 4-toluene sulfonate uptake permease (TSUP) (TC 2.A.102) family.</text>
</comment>
<comment type="subcellular location">
    <subcellularLocation>
        <location evidence="5">Cell membrane</location>
        <topology evidence="5">Multi-pass membrane protein</topology>
    </subcellularLocation>
    <subcellularLocation>
        <location evidence="1">Membrane</location>
        <topology evidence="1">Multi-pass membrane protein</topology>
    </subcellularLocation>
</comment>
<dbReference type="Proteomes" id="UP000005867">
    <property type="component" value="Chromosome"/>
</dbReference>
<feature type="transmembrane region" description="Helical" evidence="5">
    <location>
        <begin position="36"/>
        <end position="57"/>
    </location>
</feature>
<evidence type="ECO:0000313" key="7">
    <source>
        <dbReference type="Proteomes" id="UP000005867"/>
    </source>
</evidence>
<keyword evidence="7" id="KW-1185">Reference proteome</keyword>
<dbReference type="HOGENOM" id="CLU_045498_5_4_2"/>
<dbReference type="InterPro" id="IPR002781">
    <property type="entry name" value="TM_pro_TauE-like"/>
</dbReference>
<dbReference type="GeneID" id="11595467"/>
<keyword evidence="5" id="KW-1003">Cell membrane</keyword>
<evidence type="ECO:0000256" key="2">
    <source>
        <dbReference type="ARBA" id="ARBA00022692"/>
    </source>
</evidence>
<dbReference type="GO" id="GO:0005886">
    <property type="term" value="C:plasma membrane"/>
    <property type="evidence" value="ECO:0007669"/>
    <property type="project" value="UniProtKB-SubCell"/>
</dbReference>